<name>A0A164T1X4_DAUCS</name>
<dbReference type="Gramene" id="KZM86947">
    <property type="protein sequence ID" value="KZM86947"/>
    <property type="gene ID" value="DCAR_024081"/>
</dbReference>
<proteinExistence type="predicted"/>
<evidence type="ECO:0000313" key="2">
    <source>
        <dbReference type="Proteomes" id="UP000077755"/>
    </source>
</evidence>
<dbReference type="Proteomes" id="UP000077755">
    <property type="component" value="Chromosome 7"/>
</dbReference>
<organism evidence="1 2">
    <name type="scientific">Daucus carota subsp. sativus</name>
    <name type="common">Carrot</name>
    <dbReference type="NCBI Taxonomy" id="79200"/>
    <lineage>
        <taxon>Eukaryota</taxon>
        <taxon>Viridiplantae</taxon>
        <taxon>Streptophyta</taxon>
        <taxon>Embryophyta</taxon>
        <taxon>Tracheophyta</taxon>
        <taxon>Spermatophyta</taxon>
        <taxon>Magnoliopsida</taxon>
        <taxon>eudicotyledons</taxon>
        <taxon>Gunneridae</taxon>
        <taxon>Pentapetalae</taxon>
        <taxon>asterids</taxon>
        <taxon>campanulids</taxon>
        <taxon>Apiales</taxon>
        <taxon>Apiaceae</taxon>
        <taxon>Apioideae</taxon>
        <taxon>Scandiceae</taxon>
        <taxon>Daucinae</taxon>
        <taxon>Daucus</taxon>
        <taxon>Daucus sect. Daucus</taxon>
    </lineage>
</organism>
<accession>A0A164T1X4</accession>
<reference evidence="1" key="2">
    <citation type="submission" date="2022-03" db="EMBL/GenBank/DDBJ databases">
        <title>Draft title - Genomic analysis of global carrot germplasm unveils the trajectory of domestication and the origin of high carotenoid orange carrot.</title>
        <authorList>
            <person name="Iorizzo M."/>
            <person name="Ellison S."/>
            <person name="Senalik D."/>
            <person name="Macko-Podgorni A."/>
            <person name="Grzebelus D."/>
            <person name="Bostan H."/>
            <person name="Rolling W."/>
            <person name="Curaba J."/>
            <person name="Simon P."/>
        </authorList>
    </citation>
    <scope>NUCLEOTIDE SEQUENCE</scope>
    <source>
        <tissue evidence="1">Leaf</tissue>
    </source>
</reference>
<keyword evidence="2" id="KW-1185">Reference proteome</keyword>
<dbReference type="AlphaFoldDB" id="A0A164T1X4"/>
<sequence>MIKTSFSGTRHSDLSLKEQVAADMGSDKISFKKFDADSCTYGFRESSVIQNTSESGAAANYMALSSFVPSQYSLSRNGPGIETKQERRPHLEMKNDLSHLQYPNVQNHILLNIVQFAPTICQTPITEIDNPPHVEFKMPYSRRNIPKQSPERVEYELCPVQSDSSHRTCFYSEPYTRVQKQLEHER</sequence>
<evidence type="ECO:0000313" key="1">
    <source>
        <dbReference type="EMBL" id="WOH08173.1"/>
    </source>
</evidence>
<protein>
    <submittedName>
        <fullName evidence="1">Uncharacterized protein</fullName>
    </submittedName>
</protein>
<dbReference type="EMBL" id="CP093349">
    <property type="protein sequence ID" value="WOH08173.1"/>
    <property type="molecule type" value="Genomic_DNA"/>
</dbReference>
<gene>
    <name evidence="1" type="ORF">DCAR_0727610</name>
</gene>
<reference evidence="1" key="1">
    <citation type="journal article" date="2016" name="Nat. Genet.">
        <title>A high-quality carrot genome assembly provides new insights into carotenoid accumulation and asterid genome evolution.</title>
        <authorList>
            <person name="Iorizzo M."/>
            <person name="Ellison S."/>
            <person name="Senalik D."/>
            <person name="Zeng P."/>
            <person name="Satapoomin P."/>
            <person name="Huang J."/>
            <person name="Bowman M."/>
            <person name="Iovene M."/>
            <person name="Sanseverino W."/>
            <person name="Cavagnaro P."/>
            <person name="Yildiz M."/>
            <person name="Macko-Podgorni A."/>
            <person name="Moranska E."/>
            <person name="Grzebelus E."/>
            <person name="Grzebelus D."/>
            <person name="Ashrafi H."/>
            <person name="Zheng Z."/>
            <person name="Cheng S."/>
            <person name="Spooner D."/>
            <person name="Van Deynze A."/>
            <person name="Simon P."/>
        </authorList>
    </citation>
    <scope>NUCLEOTIDE SEQUENCE</scope>
    <source>
        <tissue evidence="1">Leaf</tissue>
    </source>
</reference>